<dbReference type="Pfam" id="PF00005">
    <property type="entry name" value="ABC_tran"/>
    <property type="match status" value="2"/>
</dbReference>
<keyword evidence="2" id="KW-0677">Repeat</keyword>
<evidence type="ECO:0000256" key="2">
    <source>
        <dbReference type="ARBA" id="ARBA00022737"/>
    </source>
</evidence>
<reference evidence="6" key="1">
    <citation type="submission" date="2020-05" db="EMBL/GenBank/DDBJ databases">
        <authorList>
            <person name="Chiriac C."/>
            <person name="Salcher M."/>
            <person name="Ghai R."/>
            <person name="Kavagutti S V."/>
        </authorList>
    </citation>
    <scope>NUCLEOTIDE SEQUENCE</scope>
</reference>
<dbReference type="PROSITE" id="PS50893">
    <property type="entry name" value="ABC_TRANSPORTER_2"/>
    <property type="match status" value="2"/>
</dbReference>
<dbReference type="GO" id="GO:0016887">
    <property type="term" value="F:ATP hydrolysis activity"/>
    <property type="evidence" value="ECO:0007669"/>
    <property type="project" value="InterPro"/>
</dbReference>
<organism evidence="6">
    <name type="scientific">freshwater metagenome</name>
    <dbReference type="NCBI Taxonomy" id="449393"/>
    <lineage>
        <taxon>unclassified sequences</taxon>
        <taxon>metagenomes</taxon>
        <taxon>ecological metagenomes</taxon>
    </lineage>
</organism>
<feature type="domain" description="ABC transporter" evidence="5">
    <location>
        <begin position="3"/>
        <end position="246"/>
    </location>
</feature>
<dbReference type="InterPro" id="IPR003439">
    <property type="entry name" value="ABC_transporter-like_ATP-bd"/>
</dbReference>
<evidence type="ECO:0000256" key="4">
    <source>
        <dbReference type="ARBA" id="ARBA00022840"/>
    </source>
</evidence>
<dbReference type="InterPro" id="IPR050107">
    <property type="entry name" value="ABC_carbohydrate_import_ATPase"/>
</dbReference>
<protein>
    <submittedName>
        <fullName evidence="6">Unannotated protein</fullName>
    </submittedName>
</protein>
<proteinExistence type="predicted"/>
<accession>A0A6J6A433</accession>
<keyword evidence="1" id="KW-0813">Transport</keyword>
<keyword evidence="4" id="KW-0067">ATP-binding</keyword>
<evidence type="ECO:0000259" key="5">
    <source>
        <dbReference type="PROSITE" id="PS50893"/>
    </source>
</evidence>
<dbReference type="InterPro" id="IPR027417">
    <property type="entry name" value="P-loop_NTPase"/>
</dbReference>
<keyword evidence="3" id="KW-0547">Nucleotide-binding</keyword>
<dbReference type="CDD" id="cd03215">
    <property type="entry name" value="ABC_Carb_Monos_II"/>
    <property type="match status" value="1"/>
</dbReference>
<name>A0A6J6A433_9ZZZZ</name>
<evidence type="ECO:0000313" key="6">
    <source>
        <dbReference type="EMBL" id="CAB4346473.1"/>
    </source>
</evidence>
<dbReference type="Gene3D" id="3.40.50.300">
    <property type="entry name" value="P-loop containing nucleotide triphosphate hydrolases"/>
    <property type="match status" value="2"/>
</dbReference>
<dbReference type="InterPro" id="IPR017871">
    <property type="entry name" value="ABC_transporter-like_CS"/>
</dbReference>
<dbReference type="CDD" id="cd03216">
    <property type="entry name" value="ABC_Carb_Monos_I"/>
    <property type="match status" value="1"/>
</dbReference>
<feature type="domain" description="ABC transporter" evidence="5">
    <location>
        <begin position="263"/>
        <end position="502"/>
    </location>
</feature>
<dbReference type="PANTHER" id="PTHR43790:SF9">
    <property type="entry name" value="GALACTOFURANOSE TRANSPORTER ATP-BINDING PROTEIN YTFR"/>
    <property type="match status" value="1"/>
</dbReference>
<dbReference type="PROSITE" id="PS00211">
    <property type="entry name" value="ABC_TRANSPORTER_1"/>
    <property type="match status" value="1"/>
</dbReference>
<dbReference type="GO" id="GO:0005524">
    <property type="term" value="F:ATP binding"/>
    <property type="evidence" value="ECO:0007669"/>
    <property type="project" value="UniProtKB-KW"/>
</dbReference>
<dbReference type="AlphaFoldDB" id="A0A6J6A433"/>
<dbReference type="SMART" id="SM00382">
    <property type="entry name" value="AAA"/>
    <property type="match status" value="2"/>
</dbReference>
<dbReference type="SUPFAM" id="SSF52540">
    <property type="entry name" value="P-loop containing nucleoside triphosphate hydrolases"/>
    <property type="match status" value="2"/>
</dbReference>
<evidence type="ECO:0000256" key="3">
    <source>
        <dbReference type="ARBA" id="ARBA00022741"/>
    </source>
</evidence>
<dbReference type="EMBL" id="CAESAO010000148">
    <property type="protein sequence ID" value="CAB4346473.1"/>
    <property type="molecule type" value="Genomic_DNA"/>
</dbReference>
<dbReference type="InterPro" id="IPR003593">
    <property type="entry name" value="AAA+_ATPase"/>
</dbReference>
<dbReference type="PANTHER" id="PTHR43790">
    <property type="entry name" value="CARBOHYDRATE TRANSPORT ATP-BINDING PROTEIN MG119-RELATED"/>
    <property type="match status" value="1"/>
</dbReference>
<gene>
    <name evidence="6" type="ORF">UFOPK3522_01377</name>
</gene>
<evidence type="ECO:0000256" key="1">
    <source>
        <dbReference type="ARBA" id="ARBA00022448"/>
    </source>
</evidence>
<sequence>MTFRVEGVTKRFGPTVALDGVDIELLPGEIHALCGGNGSGKSTLIKTITGVEIADSGTFSIGETVAPASEATPAQAHEWGIRCLHQQGSTFGSLTVTENLAAGVGFPKAFGGRIDWRAARKHSRELLAEFDIDAGPDQLLEELRPVTRQMVAIARVLQDQDDSNGGILILDEPTASLSAADVDRLHAAVVRFAERGTMVMYVTHRLGDLPGFASRATVLRDGRVVGQLGASEIRHDRLVEMIVGVSEEELLSAASSHVIDASVLDERLVLTDLVGGPVKGASLSVGSGEIVGVAGLVGAGRSSLLEMVLGVQEPESGSIELDGEPLKWRAGKPHDAVALVPENRVLDAAFLPLSLTENIVATTTGRCWRKGFLHHRAERTQVRQIISDNGIKAASEEALFQTLSGGNQQKAIVARCLRGNPDVLLLDEPTQGVDFAARAAIHETIRMAAAEGLCVLVVSSDLEELVLMCNRVVVLVEGRTTETVSGSDLTPENLERLGFGTEVLSV</sequence>